<dbReference type="EMBL" id="JABFUD020000020">
    <property type="protein sequence ID" value="KAI5063998.1"/>
    <property type="molecule type" value="Genomic_DNA"/>
</dbReference>
<name>A0A9D4Z6A8_ADICA</name>
<evidence type="ECO:0000259" key="5">
    <source>
        <dbReference type="PROSITE" id="PS50303"/>
    </source>
</evidence>
<dbReference type="Proteomes" id="UP000886520">
    <property type="component" value="Chromosome 20"/>
</dbReference>
<organism evidence="6 7">
    <name type="scientific">Adiantum capillus-veneris</name>
    <name type="common">Maidenhair fern</name>
    <dbReference type="NCBI Taxonomy" id="13818"/>
    <lineage>
        <taxon>Eukaryota</taxon>
        <taxon>Viridiplantae</taxon>
        <taxon>Streptophyta</taxon>
        <taxon>Embryophyta</taxon>
        <taxon>Tracheophyta</taxon>
        <taxon>Polypodiopsida</taxon>
        <taxon>Polypodiidae</taxon>
        <taxon>Polypodiales</taxon>
        <taxon>Pteridineae</taxon>
        <taxon>Pteridaceae</taxon>
        <taxon>Vittarioideae</taxon>
        <taxon>Adiantum</taxon>
    </lineage>
</organism>
<comment type="caution">
    <text evidence="6">The sequence shown here is derived from an EMBL/GenBank/DDBJ whole genome shotgun (WGS) entry which is preliminary data.</text>
</comment>
<evidence type="ECO:0000313" key="7">
    <source>
        <dbReference type="Proteomes" id="UP000886520"/>
    </source>
</evidence>
<feature type="repeat" description="Pumilio" evidence="4">
    <location>
        <begin position="683"/>
        <end position="718"/>
    </location>
</feature>
<dbReference type="SUPFAM" id="SSF48371">
    <property type="entry name" value="ARM repeat"/>
    <property type="match status" value="1"/>
</dbReference>
<dbReference type="FunFam" id="1.25.10.10:FF:000237">
    <property type="entry name" value="Pumilio homolog 9"/>
    <property type="match status" value="1"/>
</dbReference>
<dbReference type="InterPro" id="IPR016024">
    <property type="entry name" value="ARM-type_fold"/>
</dbReference>
<keyword evidence="1" id="KW-0677">Repeat</keyword>
<feature type="repeat" description="Pumilio" evidence="4">
    <location>
        <begin position="536"/>
        <end position="571"/>
    </location>
</feature>
<evidence type="ECO:0000256" key="4">
    <source>
        <dbReference type="PROSITE-ProRule" id="PRU00317"/>
    </source>
</evidence>
<feature type="repeat" description="Pumilio" evidence="4">
    <location>
        <begin position="755"/>
        <end position="792"/>
    </location>
</feature>
<comment type="function">
    <text evidence="3">Sequence-specific RNA-binding protein that regulates translation and mRNA stability by binding the 3'-UTR of target mRNAs.</text>
</comment>
<evidence type="ECO:0000256" key="3">
    <source>
        <dbReference type="ARBA" id="ARBA00058490"/>
    </source>
</evidence>
<dbReference type="InterPro" id="IPR011989">
    <property type="entry name" value="ARM-like"/>
</dbReference>
<dbReference type="PROSITE" id="PS50302">
    <property type="entry name" value="PUM"/>
    <property type="match status" value="8"/>
</dbReference>
<dbReference type="OrthoDB" id="668540at2759"/>
<reference evidence="6" key="1">
    <citation type="submission" date="2021-01" db="EMBL/GenBank/DDBJ databases">
        <title>Adiantum capillus-veneris genome.</title>
        <authorList>
            <person name="Fang Y."/>
            <person name="Liao Q."/>
        </authorList>
    </citation>
    <scope>NUCLEOTIDE SEQUENCE</scope>
    <source>
        <strain evidence="6">H3</strain>
        <tissue evidence="6">Leaf</tissue>
    </source>
</reference>
<dbReference type="PANTHER" id="PTHR12537">
    <property type="entry name" value="RNA BINDING PROTEIN PUMILIO-RELATED"/>
    <property type="match status" value="1"/>
</dbReference>
<dbReference type="CDD" id="cd07920">
    <property type="entry name" value="Pumilio"/>
    <property type="match status" value="1"/>
</dbReference>
<dbReference type="PANTHER" id="PTHR12537:SF13">
    <property type="entry name" value="PUMILIO HOMOLOGY DOMAIN FAMILY MEMBER 4"/>
    <property type="match status" value="1"/>
</dbReference>
<evidence type="ECO:0000256" key="2">
    <source>
        <dbReference type="ARBA" id="ARBA00022845"/>
    </source>
</evidence>
<dbReference type="Gene3D" id="1.25.10.10">
    <property type="entry name" value="Leucine-rich Repeat Variant"/>
    <property type="match status" value="1"/>
</dbReference>
<feature type="repeat" description="Pumilio" evidence="4">
    <location>
        <begin position="647"/>
        <end position="682"/>
    </location>
</feature>
<feature type="repeat" description="Pumilio" evidence="4">
    <location>
        <begin position="500"/>
        <end position="535"/>
    </location>
</feature>
<dbReference type="PROSITE" id="PS50303">
    <property type="entry name" value="PUM_HD"/>
    <property type="match status" value="1"/>
</dbReference>
<dbReference type="GO" id="GO:0006417">
    <property type="term" value="P:regulation of translation"/>
    <property type="evidence" value="ECO:0007669"/>
    <property type="project" value="UniProtKB-KW"/>
</dbReference>
<gene>
    <name evidence="6" type="ORF">GOP47_0020668</name>
</gene>
<dbReference type="AlphaFoldDB" id="A0A9D4Z6A8"/>
<feature type="repeat" description="Pumilio" evidence="4">
    <location>
        <begin position="611"/>
        <end position="646"/>
    </location>
</feature>
<keyword evidence="7" id="KW-1185">Reference proteome</keyword>
<keyword evidence="2" id="KW-0810">Translation regulation</keyword>
<dbReference type="GO" id="GO:0003729">
    <property type="term" value="F:mRNA binding"/>
    <property type="evidence" value="ECO:0007669"/>
    <property type="project" value="TreeGrafter"/>
</dbReference>
<evidence type="ECO:0000256" key="1">
    <source>
        <dbReference type="ARBA" id="ARBA00022737"/>
    </source>
</evidence>
<feature type="repeat" description="Pumilio" evidence="4">
    <location>
        <begin position="572"/>
        <end position="609"/>
    </location>
</feature>
<feature type="repeat" description="Pumilio" evidence="4">
    <location>
        <begin position="719"/>
        <end position="754"/>
    </location>
</feature>
<dbReference type="Pfam" id="PF00806">
    <property type="entry name" value="PUF"/>
    <property type="match status" value="8"/>
</dbReference>
<accession>A0A9D4Z6A8</accession>
<proteinExistence type="predicted"/>
<protein>
    <recommendedName>
        <fullName evidence="5">PUM-HD domain-containing protein</fullName>
    </recommendedName>
</protein>
<dbReference type="SMART" id="SM00025">
    <property type="entry name" value="Pumilio"/>
    <property type="match status" value="8"/>
</dbReference>
<dbReference type="InterPro" id="IPR001313">
    <property type="entry name" value="Pumilio_RNA-bd_rpt"/>
</dbReference>
<sequence>MEGEDEEFEKLLEEIPQAMESNTQLDDLESAEVVHNGVDSYMMRSHSIESLQGIFQAFQPTRDNEECMYSMHSSHSDGVLTTNAFMDFHPPSEASGVQAQTFGFVNKEVPADAPLGTVFANLKLEAAAPMQSNFAVHHCAEFSLDTLRNASSTWVANASSFESGMKYSRPITQAVTDEHLRGVPKNGGYGQAYGRPVGLEHRGLPLSQCSGDKNMTNLKPMGLDSGIDYVHQVFGVRVMTNQPFMCQAPMPSSVQDECVPRIYVDGKDGWYQNSKVLAYLQPQQVHKLKLLQQAREGETINEVLAHYPRDFVDVEHNNGMSAFPAGRDHGYARLGIGNTCPINCGYPLRQKLVNPYVDNFCSCCTQDVCGRRDDCSAFQSMLGGSTKNKPFQVESALLSNGLLKAPTCSPLYEEKPQVRILSKKSLRVAAPASTPLVGWCHNNKNASNFREKGACNQCSIAEPNKSAGQENSIKPAWELRKAYQATDATQQGPFYSTLADIEGRILAVAKDQHGCRFLQRKFDEGSHEDVQKIVAEVLGHAVDLMVDPFGNYLIQKLLEVCTDDQRSNLLQSITSKGELVNVSLNMHGTRAVQKLIETLKSHQHVAIVTASLRSGVVTLIKDLNGNHVIQRCLQHLSNEDNQFIFEAAAHNCVEIATHRHGCCVLQRCIDHSTGVARQNLIWEIASNSLQLAQDSFGNYVVQYILELGLPWAIKEVIRHLVKNYARLSMQKFSSNVVEKCLKLSEEESRARIVQELIDSSQLLQLLQDPYANYVIQSALMLSKGALHASLVEAIRPHVPLLRSSPYGAHLVKSTEDILYNLLQRYPTHKSNY</sequence>
<dbReference type="InterPro" id="IPR033712">
    <property type="entry name" value="Pumilio_RNA-bd"/>
</dbReference>
<evidence type="ECO:0000313" key="6">
    <source>
        <dbReference type="EMBL" id="KAI5063998.1"/>
    </source>
</evidence>
<feature type="domain" description="PUM-HD" evidence="5">
    <location>
        <begin position="478"/>
        <end position="818"/>
    </location>
</feature>
<dbReference type="InterPro" id="IPR033133">
    <property type="entry name" value="PUM-HD"/>
</dbReference>
<dbReference type="GO" id="GO:0005737">
    <property type="term" value="C:cytoplasm"/>
    <property type="evidence" value="ECO:0007669"/>
    <property type="project" value="TreeGrafter"/>
</dbReference>